<proteinExistence type="predicted"/>
<dbReference type="Proteomes" id="UP000010475">
    <property type="component" value="Chromosome"/>
</dbReference>
<keyword evidence="2" id="KW-1185">Reference proteome</keyword>
<evidence type="ECO:0000313" key="1">
    <source>
        <dbReference type="EMBL" id="AFZ24265.1"/>
    </source>
</evidence>
<dbReference type="STRING" id="56107.Cylst_2021"/>
<sequence>MPALPVLITAVFVYLNYIYRRDTAVLCPYGVVYLPENRWKSELSNLDDVQLIKTA</sequence>
<dbReference type="EMBL" id="CP003642">
    <property type="protein sequence ID" value="AFZ24265.1"/>
    <property type="molecule type" value="Genomic_DNA"/>
</dbReference>
<dbReference type="KEGG" id="csg:Cylst_2021"/>
<organism evidence="1 2">
    <name type="scientific">Cylindrospermum stagnale PCC 7417</name>
    <dbReference type="NCBI Taxonomy" id="56107"/>
    <lineage>
        <taxon>Bacteria</taxon>
        <taxon>Bacillati</taxon>
        <taxon>Cyanobacteriota</taxon>
        <taxon>Cyanophyceae</taxon>
        <taxon>Nostocales</taxon>
        <taxon>Nostocaceae</taxon>
        <taxon>Cylindrospermum</taxon>
    </lineage>
</organism>
<gene>
    <name evidence="1" type="ORF">Cylst_2021</name>
</gene>
<name>K9WV50_9NOST</name>
<accession>K9WV50</accession>
<reference evidence="1 2" key="1">
    <citation type="submission" date="2012-06" db="EMBL/GenBank/DDBJ databases">
        <title>Finished chromosome of genome of Cylindrospermum stagnale PCC 7417.</title>
        <authorList>
            <consortium name="US DOE Joint Genome Institute"/>
            <person name="Gugger M."/>
            <person name="Coursin T."/>
            <person name="Rippka R."/>
            <person name="Tandeau De Marsac N."/>
            <person name="Huntemann M."/>
            <person name="Wei C.-L."/>
            <person name="Han J."/>
            <person name="Detter J.C."/>
            <person name="Han C."/>
            <person name="Tapia R."/>
            <person name="Chen A."/>
            <person name="Kyrpides N."/>
            <person name="Mavromatis K."/>
            <person name="Markowitz V."/>
            <person name="Szeto E."/>
            <person name="Ivanova N."/>
            <person name="Pagani I."/>
            <person name="Pati A."/>
            <person name="Goodwin L."/>
            <person name="Nordberg H.P."/>
            <person name="Cantor M.N."/>
            <person name="Hua S.X."/>
            <person name="Woyke T."/>
            <person name="Kerfeld C.A."/>
        </authorList>
    </citation>
    <scope>NUCLEOTIDE SEQUENCE [LARGE SCALE GENOMIC DNA]</scope>
    <source>
        <strain evidence="1 2">PCC 7417</strain>
    </source>
</reference>
<protein>
    <submittedName>
        <fullName evidence="1">Uncharacterized protein</fullName>
    </submittedName>
</protein>
<dbReference type="HOGENOM" id="CLU_3024572_0_0_3"/>
<evidence type="ECO:0000313" key="2">
    <source>
        <dbReference type="Proteomes" id="UP000010475"/>
    </source>
</evidence>
<dbReference type="AlphaFoldDB" id="K9WV50"/>